<protein>
    <recommendedName>
        <fullName evidence="9">Major facilitator superfamily (MFS) profile domain-containing protein</fullName>
    </recommendedName>
</protein>
<comment type="subcellular location">
    <subcellularLocation>
        <location evidence="1">Membrane</location>
        <topology evidence="1">Multi-pass membrane protein</topology>
    </subcellularLocation>
</comment>
<dbReference type="EMBL" id="LKCW01000348">
    <property type="protein sequence ID" value="KPM34367.1"/>
    <property type="molecule type" value="Genomic_DNA"/>
</dbReference>
<evidence type="ECO:0000313" key="10">
    <source>
        <dbReference type="EMBL" id="KPM34367.1"/>
    </source>
</evidence>
<evidence type="ECO:0000256" key="2">
    <source>
        <dbReference type="ARBA" id="ARBA00022448"/>
    </source>
</evidence>
<keyword evidence="11" id="KW-1185">Reference proteome</keyword>
<dbReference type="Pfam" id="PF07690">
    <property type="entry name" value="MFS_1"/>
    <property type="match status" value="1"/>
</dbReference>
<dbReference type="Gene3D" id="1.20.1250.20">
    <property type="entry name" value="MFS general substrate transporter like domains"/>
    <property type="match status" value="2"/>
</dbReference>
<feature type="transmembrane region" description="Helical" evidence="8">
    <location>
        <begin position="100"/>
        <end position="120"/>
    </location>
</feature>
<evidence type="ECO:0000256" key="6">
    <source>
        <dbReference type="ARBA" id="ARBA00023180"/>
    </source>
</evidence>
<evidence type="ECO:0000256" key="4">
    <source>
        <dbReference type="ARBA" id="ARBA00022989"/>
    </source>
</evidence>
<evidence type="ECO:0000256" key="3">
    <source>
        <dbReference type="ARBA" id="ARBA00022692"/>
    </source>
</evidence>
<name>A0A0P7AZK3_9HYPO</name>
<feature type="transmembrane region" description="Helical" evidence="8">
    <location>
        <begin position="384"/>
        <end position="405"/>
    </location>
</feature>
<feature type="compositionally biased region" description="Polar residues" evidence="7">
    <location>
        <begin position="18"/>
        <end position="30"/>
    </location>
</feature>
<dbReference type="Proteomes" id="UP000050424">
    <property type="component" value="Unassembled WGS sequence"/>
</dbReference>
<keyword evidence="2" id="KW-0813">Transport</keyword>
<feature type="transmembrane region" description="Helical" evidence="8">
    <location>
        <begin position="449"/>
        <end position="469"/>
    </location>
</feature>
<feature type="region of interest" description="Disordered" evidence="7">
    <location>
        <begin position="1"/>
        <end position="30"/>
    </location>
</feature>
<keyword evidence="5 8" id="KW-0472">Membrane</keyword>
<feature type="transmembrane region" description="Helical" evidence="8">
    <location>
        <begin position="187"/>
        <end position="209"/>
    </location>
</feature>
<dbReference type="PANTHER" id="PTHR43791">
    <property type="entry name" value="PERMEASE-RELATED"/>
    <property type="match status" value="1"/>
</dbReference>
<comment type="caution">
    <text evidence="10">The sequence shown here is derived from an EMBL/GenBank/DDBJ whole genome shotgun (WGS) entry which is preliminary data.</text>
</comment>
<dbReference type="GO" id="GO:0022857">
    <property type="term" value="F:transmembrane transporter activity"/>
    <property type="evidence" value="ECO:0007669"/>
    <property type="project" value="InterPro"/>
</dbReference>
<dbReference type="PROSITE" id="PS50850">
    <property type="entry name" value="MFS"/>
    <property type="match status" value="1"/>
</dbReference>
<dbReference type="InterPro" id="IPR036259">
    <property type="entry name" value="MFS_trans_sf"/>
</dbReference>
<organism evidence="10 11">
    <name type="scientific">Neonectria ditissima</name>
    <dbReference type="NCBI Taxonomy" id="78410"/>
    <lineage>
        <taxon>Eukaryota</taxon>
        <taxon>Fungi</taxon>
        <taxon>Dikarya</taxon>
        <taxon>Ascomycota</taxon>
        <taxon>Pezizomycotina</taxon>
        <taxon>Sordariomycetes</taxon>
        <taxon>Hypocreomycetidae</taxon>
        <taxon>Hypocreales</taxon>
        <taxon>Nectriaceae</taxon>
        <taxon>Neonectria</taxon>
    </lineage>
</organism>
<reference evidence="10 11" key="1">
    <citation type="submission" date="2015-09" db="EMBL/GenBank/DDBJ databases">
        <title>Draft genome of a European isolate of the apple canker pathogen Neonectria ditissima.</title>
        <authorList>
            <person name="Gomez-Cortecero A."/>
            <person name="Harrison R.J."/>
            <person name="Armitage A.D."/>
        </authorList>
    </citation>
    <scope>NUCLEOTIDE SEQUENCE [LARGE SCALE GENOMIC DNA]</scope>
    <source>
        <strain evidence="10 11">R09/05</strain>
    </source>
</reference>
<feature type="transmembrane region" description="Helical" evidence="8">
    <location>
        <begin position="359"/>
        <end position="378"/>
    </location>
</feature>
<evidence type="ECO:0000256" key="7">
    <source>
        <dbReference type="SAM" id="MobiDB-lite"/>
    </source>
</evidence>
<evidence type="ECO:0000313" key="11">
    <source>
        <dbReference type="Proteomes" id="UP000050424"/>
    </source>
</evidence>
<evidence type="ECO:0000256" key="8">
    <source>
        <dbReference type="SAM" id="Phobius"/>
    </source>
</evidence>
<feature type="transmembrane region" description="Helical" evidence="8">
    <location>
        <begin position="293"/>
        <end position="313"/>
    </location>
</feature>
<dbReference type="InterPro" id="IPR020846">
    <property type="entry name" value="MFS_dom"/>
</dbReference>
<evidence type="ECO:0000256" key="5">
    <source>
        <dbReference type="ARBA" id="ARBA00023136"/>
    </source>
</evidence>
<dbReference type="FunFam" id="1.20.1250.20:FF:000057">
    <property type="entry name" value="MFS general substrate transporter"/>
    <property type="match status" value="1"/>
</dbReference>
<gene>
    <name evidence="10" type="ORF">AK830_g12198</name>
</gene>
<keyword evidence="4 8" id="KW-1133">Transmembrane helix</keyword>
<feature type="transmembrane region" description="Helical" evidence="8">
    <location>
        <begin position="325"/>
        <end position="347"/>
    </location>
</feature>
<dbReference type="FunFam" id="1.20.1250.20:FF:000013">
    <property type="entry name" value="MFS general substrate transporter"/>
    <property type="match status" value="1"/>
</dbReference>
<keyword evidence="6" id="KW-0325">Glycoprotein</keyword>
<dbReference type="SUPFAM" id="SSF103473">
    <property type="entry name" value="MFS general substrate transporter"/>
    <property type="match status" value="1"/>
</dbReference>
<evidence type="ECO:0000256" key="1">
    <source>
        <dbReference type="ARBA" id="ARBA00004141"/>
    </source>
</evidence>
<proteinExistence type="predicted"/>
<feature type="compositionally biased region" description="Basic and acidic residues" evidence="7">
    <location>
        <begin position="621"/>
        <end position="630"/>
    </location>
</feature>
<feature type="domain" description="Major facilitator superfamily (MFS) profile" evidence="9">
    <location>
        <begin position="61"/>
        <end position="475"/>
    </location>
</feature>
<accession>A0A0P7AZK3</accession>
<sequence length="776" mass="84826">MDTGKASVELEEAKATRSNDATSPSDPKSSLNIWTERFNNQSPEWQKKFDKKLLRKVDLRLMPTLVIMYLLNFLDRSNLAQARQGSLEEDLKMSGTDFNLATSIFFVGYLLMQLPSNLLLTRLRPSLYLSASCCMWGVVSTCNAAADTFTHLVVIRFFLGFVEAPFFPGAVFLMSSWYTRAELTRRIAWLYAGNALANMFGGLLGAAILGSLEGAQNISGWRWLFIIEGVIAIGFSMLAAFILPNYPHTTKWLSEEESAFAAWRLAQDINEVDTYGEQTVWDGVKLAVCDYRLYAFLLMQHVSLLSQTFQYFFPTIVGTLGYGKIVTLWLTAPAWFATFLLSICVTLSSARTNDRSLHIICLMLVAAIGNAIAAGTTVVGARFFAMFLMPMGAVSSYQIIVSWVANSFPRPLVKRSAAIAICNMIGNTATIYGAYMYPSSDGPQYKPGGSANATICVVVALLALLLRYVHKRENKKLEQIERETAEAGGEGGKMGCKPLGRQRANPELAGQIPALAECDPQRLSKHIVVEEGITRCQTLHRRCLDALGDIRALLQERDEILAEVNTRRQLEGAPLRSPLAVALHLDGLVELENEAKLLAQPGAVRHTRTQDATSCSPDGEGADRQDHSNDDEAITSTPNDAGQGFATGPMPAIVPPLLEPESTRECMPLGLGWNLGSDPVSQSYSIPMVQGSIRPVQDASSINEFVSGTFPVTYNEPFDLLDSGIVLPTPDFTFYNAETMAFQIEPGITSSQVEGSVSIPPGYLPGGERQLGAGIS</sequence>
<dbReference type="GO" id="GO:0016020">
    <property type="term" value="C:membrane"/>
    <property type="evidence" value="ECO:0007669"/>
    <property type="project" value="UniProtKB-SubCell"/>
</dbReference>
<feature type="transmembrane region" description="Helical" evidence="8">
    <location>
        <begin position="127"/>
        <end position="146"/>
    </location>
</feature>
<dbReference type="AlphaFoldDB" id="A0A0P7AZK3"/>
<feature type="transmembrane region" description="Helical" evidence="8">
    <location>
        <begin position="57"/>
        <end position="74"/>
    </location>
</feature>
<dbReference type="PANTHER" id="PTHR43791:SF20">
    <property type="entry name" value="TRANSPORTER, PUTATIVE (AFU_ORTHOLOGUE AFUA_3G14670)-RELATED"/>
    <property type="match status" value="1"/>
</dbReference>
<feature type="transmembrane region" description="Helical" evidence="8">
    <location>
        <begin position="417"/>
        <end position="437"/>
    </location>
</feature>
<keyword evidence="3 8" id="KW-0812">Transmembrane</keyword>
<feature type="transmembrane region" description="Helical" evidence="8">
    <location>
        <begin position="221"/>
        <end position="243"/>
    </location>
</feature>
<dbReference type="OrthoDB" id="2985014at2759"/>
<evidence type="ECO:0000259" key="9">
    <source>
        <dbReference type="PROSITE" id="PS50850"/>
    </source>
</evidence>
<feature type="transmembrane region" description="Helical" evidence="8">
    <location>
        <begin position="152"/>
        <end position="175"/>
    </location>
</feature>
<feature type="region of interest" description="Disordered" evidence="7">
    <location>
        <begin position="602"/>
        <end position="652"/>
    </location>
</feature>
<dbReference type="InterPro" id="IPR011701">
    <property type="entry name" value="MFS"/>
</dbReference>